<evidence type="ECO:0000256" key="3">
    <source>
        <dbReference type="ARBA" id="ARBA00022475"/>
    </source>
</evidence>
<evidence type="ECO:0000256" key="8">
    <source>
        <dbReference type="ARBA" id="ARBA00022777"/>
    </source>
</evidence>
<evidence type="ECO:0000256" key="15">
    <source>
        <dbReference type="PIRSR" id="PIRSR600829-1"/>
    </source>
</evidence>
<feature type="binding site" evidence="17">
    <location>
        <position position="7"/>
    </location>
    <ligand>
        <name>ATP</name>
        <dbReference type="ChEBI" id="CHEBI:30616"/>
    </ligand>
</feature>
<dbReference type="CDD" id="cd14265">
    <property type="entry name" value="UDPK_IM_like"/>
    <property type="match status" value="1"/>
</dbReference>
<keyword evidence="11" id="KW-0443">Lipid metabolism</keyword>
<dbReference type="GO" id="GO:0016301">
    <property type="term" value="F:kinase activity"/>
    <property type="evidence" value="ECO:0007669"/>
    <property type="project" value="UniProtKB-KW"/>
</dbReference>
<feature type="active site" description="Proton acceptor" evidence="15">
    <location>
        <position position="67"/>
    </location>
</feature>
<name>A0A6M0Q5L7_9BACI</name>
<keyword evidence="5" id="KW-0808">Transferase</keyword>
<evidence type="ECO:0000256" key="9">
    <source>
        <dbReference type="ARBA" id="ARBA00022840"/>
    </source>
</evidence>
<keyword evidence="4" id="KW-0444">Lipid biosynthesis</keyword>
<dbReference type="GO" id="GO:0008654">
    <property type="term" value="P:phospholipid biosynthetic process"/>
    <property type="evidence" value="ECO:0007669"/>
    <property type="project" value="UniProtKB-KW"/>
</dbReference>
<protein>
    <submittedName>
        <fullName evidence="20">Diacylglycerol kinase family protein</fullName>
    </submittedName>
</protein>
<feature type="binding site" evidence="18">
    <location>
        <position position="74"/>
    </location>
    <ligand>
        <name>a divalent metal cation</name>
        <dbReference type="ChEBI" id="CHEBI:60240"/>
    </ligand>
</feature>
<evidence type="ECO:0000313" key="20">
    <source>
        <dbReference type="EMBL" id="NEY71656.1"/>
    </source>
</evidence>
<sequence>MIRDWGRLIRSFKYASAGILHAFKSEQNIRIHTISVVVIFGIAVILDANRWEWMILLILVGGIISLELINTAIERTIDLVTNKEIHPLAKQAKDVAAGAVLIFAVISVIIGIIIFYDNFLSFLNFLTI</sequence>
<feature type="binding site" evidence="18">
    <location>
        <position position="26"/>
    </location>
    <ligand>
        <name>a divalent metal cation</name>
        <dbReference type="ChEBI" id="CHEBI:60240"/>
    </ligand>
</feature>
<reference evidence="20 21" key="1">
    <citation type="submission" date="2020-02" db="EMBL/GenBank/DDBJ databases">
        <title>Bacillus aquiflavi sp. nov., isolated from yellow water of strong flavor Chinese baijiu in Yibin region of China.</title>
        <authorList>
            <person name="Xie J."/>
        </authorList>
    </citation>
    <scope>NUCLEOTIDE SEQUENCE [LARGE SCALE GENOMIC DNA]</scope>
    <source>
        <strain evidence="20 21">SA4</strain>
    </source>
</reference>
<evidence type="ECO:0000256" key="5">
    <source>
        <dbReference type="ARBA" id="ARBA00022679"/>
    </source>
</evidence>
<evidence type="ECO:0000256" key="11">
    <source>
        <dbReference type="ARBA" id="ARBA00023098"/>
    </source>
</evidence>
<feature type="binding site" evidence="17">
    <location>
        <position position="14"/>
    </location>
    <ligand>
        <name>ATP</name>
        <dbReference type="ChEBI" id="CHEBI:30616"/>
    </ligand>
</feature>
<evidence type="ECO:0000256" key="14">
    <source>
        <dbReference type="ARBA" id="ARBA00023264"/>
    </source>
</evidence>
<dbReference type="PANTHER" id="PTHR34299">
    <property type="entry name" value="DIACYLGLYCEROL KINASE"/>
    <property type="match status" value="1"/>
</dbReference>
<evidence type="ECO:0000256" key="2">
    <source>
        <dbReference type="ARBA" id="ARBA00005967"/>
    </source>
</evidence>
<evidence type="ECO:0000256" key="16">
    <source>
        <dbReference type="PIRSR" id="PIRSR600829-2"/>
    </source>
</evidence>
<feature type="transmembrane region" description="Helical" evidence="19">
    <location>
        <begin position="29"/>
        <end position="47"/>
    </location>
</feature>
<dbReference type="InterPro" id="IPR033717">
    <property type="entry name" value="UDPK"/>
</dbReference>
<dbReference type="Gene3D" id="1.10.287.3610">
    <property type="match status" value="1"/>
</dbReference>
<dbReference type="Proteomes" id="UP000481043">
    <property type="component" value="Unassembled WGS sequence"/>
</dbReference>
<organism evidence="20 21">
    <name type="scientific">Bacillus mesophilus</name>
    <dbReference type="NCBI Taxonomy" id="1808955"/>
    <lineage>
        <taxon>Bacteria</taxon>
        <taxon>Bacillati</taxon>
        <taxon>Bacillota</taxon>
        <taxon>Bacilli</taxon>
        <taxon>Bacillales</taxon>
        <taxon>Bacillaceae</taxon>
        <taxon>Bacillus</taxon>
    </lineage>
</organism>
<keyword evidence="12 19" id="KW-0472">Membrane</keyword>
<keyword evidence="8 20" id="KW-0418">Kinase</keyword>
<evidence type="ECO:0000256" key="19">
    <source>
        <dbReference type="SAM" id="Phobius"/>
    </source>
</evidence>
<dbReference type="PANTHER" id="PTHR34299:SF1">
    <property type="entry name" value="DIACYLGLYCEROL KINASE"/>
    <property type="match status" value="1"/>
</dbReference>
<dbReference type="GO" id="GO:0005524">
    <property type="term" value="F:ATP binding"/>
    <property type="evidence" value="ECO:0007669"/>
    <property type="project" value="UniProtKB-KW"/>
</dbReference>
<proteinExistence type="inferred from homology"/>
<dbReference type="GO" id="GO:0046872">
    <property type="term" value="F:metal ion binding"/>
    <property type="evidence" value="ECO:0007669"/>
    <property type="project" value="UniProtKB-KW"/>
</dbReference>
<dbReference type="GO" id="GO:0005886">
    <property type="term" value="C:plasma membrane"/>
    <property type="evidence" value="ECO:0007669"/>
    <property type="project" value="UniProtKB-SubCell"/>
</dbReference>
<evidence type="ECO:0000256" key="17">
    <source>
        <dbReference type="PIRSR" id="PIRSR600829-3"/>
    </source>
</evidence>
<dbReference type="EMBL" id="JAAIWM010000002">
    <property type="protein sequence ID" value="NEY71656.1"/>
    <property type="molecule type" value="Genomic_DNA"/>
</dbReference>
<evidence type="ECO:0000256" key="12">
    <source>
        <dbReference type="ARBA" id="ARBA00023136"/>
    </source>
</evidence>
<comment type="caution">
    <text evidence="20">The sequence shown here is derived from an EMBL/GenBank/DDBJ whole genome shotgun (WGS) entry which is preliminary data.</text>
</comment>
<feature type="binding site" evidence="17">
    <location>
        <begin position="84"/>
        <end position="86"/>
    </location>
    <ligand>
        <name>ATP</name>
        <dbReference type="ChEBI" id="CHEBI:30616"/>
    </ligand>
</feature>
<keyword evidence="18" id="KW-0460">Magnesium</keyword>
<feature type="binding site" evidence="17">
    <location>
        <begin position="93"/>
        <end position="94"/>
    </location>
    <ligand>
        <name>ATP</name>
        <dbReference type="ChEBI" id="CHEBI:30616"/>
    </ligand>
</feature>
<keyword evidence="10 19" id="KW-1133">Transmembrane helix</keyword>
<dbReference type="AlphaFoldDB" id="A0A6M0Q5L7"/>
<evidence type="ECO:0000256" key="13">
    <source>
        <dbReference type="ARBA" id="ARBA00023209"/>
    </source>
</evidence>
<dbReference type="InterPro" id="IPR036945">
    <property type="entry name" value="DAGK_sf"/>
</dbReference>
<evidence type="ECO:0000256" key="1">
    <source>
        <dbReference type="ARBA" id="ARBA00004651"/>
    </source>
</evidence>
<dbReference type="Pfam" id="PF01219">
    <property type="entry name" value="DAGK_prokar"/>
    <property type="match status" value="1"/>
</dbReference>
<keyword evidence="6 19" id="KW-0812">Transmembrane</keyword>
<evidence type="ECO:0000313" key="21">
    <source>
        <dbReference type="Proteomes" id="UP000481043"/>
    </source>
</evidence>
<evidence type="ECO:0000256" key="10">
    <source>
        <dbReference type="ARBA" id="ARBA00022989"/>
    </source>
</evidence>
<dbReference type="InterPro" id="IPR000829">
    <property type="entry name" value="DAGK"/>
</dbReference>
<keyword evidence="21" id="KW-1185">Reference proteome</keyword>
<feature type="binding site" evidence="17">
    <location>
        <position position="26"/>
    </location>
    <ligand>
        <name>ATP</name>
        <dbReference type="ChEBI" id="CHEBI:30616"/>
    </ligand>
</feature>
<evidence type="ECO:0000256" key="18">
    <source>
        <dbReference type="PIRSR" id="PIRSR600829-4"/>
    </source>
</evidence>
<keyword evidence="3" id="KW-1003">Cell membrane</keyword>
<feature type="binding site" evidence="16">
    <location>
        <position position="7"/>
    </location>
    <ligand>
        <name>substrate</name>
    </ligand>
</feature>
<evidence type="ECO:0000256" key="4">
    <source>
        <dbReference type="ARBA" id="ARBA00022516"/>
    </source>
</evidence>
<dbReference type="RefSeq" id="WP_163179093.1">
    <property type="nucleotide sequence ID" value="NZ_JAAIWM010000002.1"/>
</dbReference>
<comment type="similarity">
    <text evidence="2">Belongs to the bacterial diacylglycerol kinase family.</text>
</comment>
<gene>
    <name evidence="20" type="ORF">G4D63_07845</name>
</gene>
<feature type="binding site" evidence="16">
    <location>
        <position position="67"/>
    </location>
    <ligand>
        <name>substrate</name>
    </ligand>
</feature>
<feature type="transmembrane region" description="Helical" evidence="19">
    <location>
        <begin position="94"/>
        <end position="116"/>
    </location>
</feature>
<keyword evidence="7 17" id="KW-0547">Nucleotide-binding</keyword>
<evidence type="ECO:0000256" key="6">
    <source>
        <dbReference type="ARBA" id="ARBA00022692"/>
    </source>
</evidence>
<feature type="binding site" evidence="17">
    <location>
        <position position="74"/>
    </location>
    <ligand>
        <name>ATP</name>
        <dbReference type="ChEBI" id="CHEBI:30616"/>
    </ligand>
</feature>
<evidence type="ECO:0000256" key="7">
    <source>
        <dbReference type="ARBA" id="ARBA00022741"/>
    </source>
</evidence>
<keyword evidence="13" id="KW-0594">Phospholipid biosynthesis</keyword>
<comment type="cofactor">
    <cofactor evidence="18">
        <name>Mg(2+)</name>
        <dbReference type="ChEBI" id="CHEBI:18420"/>
    </cofactor>
    <text evidence="18">Mn(2+), Zn(2+), Cd(2+) and Co(2+) support activity to lesser extents.</text>
</comment>
<feature type="transmembrane region" description="Helical" evidence="19">
    <location>
        <begin position="53"/>
        <end position="73"/>
    </location>
</feature>
<keyword evidence="9 17" id="KW-0067">ATP-binding</keyword>
<comment type="subcellular location">
    <subcellularLocation>
        <location evidence="1">Cell membrane</location>
        <topology evidence="1">Multi-pass membrane protein</topology>
    </subcellularLocation>
</comment>
<keyword evidence="14" id="KW-1208">Phospholipid metabolism</keyword>
<keyword evidence="18" id="KW-0479">Metal-binding</keyword>
<accession>A0A6M0Q5L7</accession>